<evidence type="ECO:0000259" key="8">
    <source>
        <dbReference type="Pfam" id="PF12819"/>
    </source>
</evidence>
<proteinExistence type="predicted"/>
<dbReference type="InterPro" id="IPR032675">
    <property type="entry name" value="LRR_dom_sf"/>
</dbReference>
<dbReference type="InterPro" id="IPR024788">
    <property type="entry name" value="Malectin-like_Carb-bd_dom"/>
</dbReference>
<dbReference type="Gene3D" id="2.60.120.430">
    <property type="entry name" value="Galactose-binding lectin"/>
    <property type="match status" value="1"/>
</dbReference>
<dbReference type="Gene3D" id="3.80.10.10">
    <property type="entry name" value="Ribonuclease Inhibitor"/>
    <property type="match status" value="1"/>
</dbReference>
<dbReference type="OrthoDB" id="1394818at2759"/>
<gene>
    <name evidence="9" type="ORF">NE237_012755</name>
</gene>
<dbReference type="Pfam" id="PF12819">
    <property type="entry name" value="Malectin_like"/>
    <property type="match status" value="1"/>
</dbReference>
<dbReference type="Pfam" id="PF08263">
    <property type="entry name" value="LRRNT_2"/>
    <property type="match status" value="1"/>
</dbReference>
<keyword evidence="2" id="KW-0433">Leucine-rich repeat</keyword>
<accession>A0A9Q0GXD8</accession>
<dbReference type="GO" id="GO:0016020">
    <property type="term" value="C:membrane"/>
    <property type="evidence" value="ECO:0007669"/>
    <property type="project" value="UniProtKB-SubCell"/>
</dbReference>
<dbReference type="InterPro" id="IPR013210">
    <property type="entry name" value="LRR_N_plant-typ"/>
</dbReference>
<dbReference type="FunFam" id="3.80.10.10:FF:000400">
    <property type="entry name" value="Nuclear pore complex protein NUP107"/>
    <property type="match status" value="1"/>
</dbReference>
<keyword evidence="5" id="KW-0472">Membrane</keyword>
<evidence type="ECO:0000259" key="7">
    <source>
        <dbReference type="Pfam" id="PF08263"/>
    </source>
</evidence>
<keyword evidence="10" id="KW-1185">Reference proteome</keyword>
<dbReference type="EMBL" id="JAMYWD010000011">
    <property type="protein sequence ID" value="KAJ4955972.1"/>
    <property type="molecule type" value="Genomic_DNA"/>
</dbReference>
<comment type="caution">
    <text evidence="9">The sequence shown here is derived from an EMBL/GenBank/DDBJ whole genome shotgun (WGS) entry which is preliminary data.</text>
</comment>
<dbReference type="SUPFAM" id="SSF52058">
    <property type="entry name" value="L domain-like"/>
    <property type="match status" value="1"/>
</dbReference>
<keyword evidence="4" id="KW-0677">Repeat</keyword>
<protein>
    <submittedName>
        <fullName evidence="9">Uncharacterized protein</fullName>
    </submittedName>
</protein>
<evidence type="ECO:0000256" key="4">
    <source>
        <dbReference type="ARBA" id="ARBA00022737"/>
    </source>
</evidence>
<evidence type="ECO:0000256" key="3">
    <source>
        <dbReference type="ARBA" id="ARBA00022729"/>
    </source>
</evidence>
<dbReference type="PANTHER" id="PTHR45631:SF45">
    <property type="entry name" value="LEUCINE-RICH REPEAT (LRR) FAMILY PROTEIN"/>
    <property type="match status" value="1"/>
</dbReference>
<dbReference type="InterPro" id="IPR001611">
    <property type="entry name" value="Leu-rich_rpt"/>
</dbReference>
<reference evidence="9" key="1">
    <citation type="journal article" date="2023" name="Plant J.">
        <title>The genome of the king protea, Protea cynaroides.</title>
        <authorList>
            <person name="Chang J."/>
            <person name="Duong T.A."/>
            <person name="Schoeman C."/>
            <person name="Ma X."/>
            <person name="Roodt D."/>
            <person name="Barker N."/>
            <person name="Li Z."/>
            <person name="Van de Peer Y."/>
            <person name="Mizrachi E."/>
        </authorList>
    </citation>
    <scope>NUCLEOTIDE SEQUENCE</scope>
    <source>
        <tissue evidence="9">Young leaves</tissue>
    </source>
</reference>
<evidence type="ECO:0000256" key="1">
    <source>
        <dbReference type="ARBA" id="ARBA00004167"/>
    </source>
</evidence>
<name>A0A9Q0GXD8_9MAGN</name>
<sequence>MSLSVFLLWLVSIHICHIHANPAPRGFLLNCGASGEISMGSLRWITDEGFVSGGNTTTINTPGVLPILSTLRFFPDKSARKNCYVIPVIKGGKYLVRTTYYYGGFDGGNEPPVFDQIIEGMKWSIVNTTEDYAQGLSSYYEIIVVAHGKTLSVCLARNEHTVSSPFISTLELENLEDSTYNSTDFHEYALSTVARNSFGYDGDIISFPDDQYNRYWHPFKVGETSTVEGYPIVDSQANVTSSDFWNLPPTKAFWSGINTSRGKILDLKWPLLSLPSTNYYIVLYFQDNRNPSPYSWRVFNVSINGKLFYRDLNVTAAGVTVFATDWPLSGQTEIIMTPEVGMRVGPIINAGELFQLMPIAARTITRDVMAMEELQRSLTNPPSDWHGDPCLPHENSWTGVTCSDGKQARVIKLNLTNAGLSGSLPPSVSSLTALTHIWLGGNKFTGQIPDLSSLNELVSLRLDNNEFEGPIPESLGNLNNLQELYLQNNKLTGPVPDALTKRSGITVQ</sequence>
<evidence type="ECO:0000313" key="10">
    <source>
        <dbReference type="Proteomes" id="UP001141806"/>
    </source>
</evidence>
<feature type="signal peptide" evidence="6">
    <location>
        <begin position="1"/>
        <end position="20"/>
    </location>
</feature>
<organism evidence="9 10">
    <name type="scientific">Protea cynaroides</name>
    <dbReference type="NCBI Taxonomy" id="273540"/>
    <lineage>
        <taxon>Eukaryota</taxon>
        <taxon>Viridiplantae</taxon>
        <taxon>Streptophyta</taxon>
        <taxon>Embryophyta</taxon>
        <taxon>Tracheophyta</taxon>
        <taxon>Spermatophyta</taxon>
        <taxon>Magnoliopsida</taxon>
        <taxon>Proteales</taxon>
        <taxon>Proteaceae</taxon>
        <taxon>Protea</taxon>
    </lineage>
</organism>
<dbReference type="PANTHER" id="PTHR45631">
    <property type="entry name" value="OS07G0107800 PROTEIN-RELATED"/>
    <property type="match status" value="1"/>
</dbReference>
<feature type="domain" description="Malectin-like" evidence="8">
    <location>
        <begin position="29"/>
        <end position="355"/>
    </location>
</feature>
<dbReference type="Pfam" id="PF00560">
    <property type="entry name" value="LRR_1"/>
    <property type="match status" value="2"/>
</dbReference>
<keyword evidence="3 6" id="KW-0732">Signal</keyword>
<evidence type="ECO:0000313" key="9">
    <source>
        <dbReference type="EMBL" id="KAJ4955972.1"/>
    </source>
</evidence>
<evidence type="ECO:0000256" key="2">
    <source>
        <dbReference type="ARBA" id="ARBA00022614"/>
    </source>
</evidence>
<evidence type="ECO:0000256" key="5">
    <source>
        <dbReference type="ARBA" id="ARBA00023136"/>
    </source>
</evidence>
<evidence type="ECO:0000256" key="6">
    <source>
        <dbReference type="SAM" id="SignalP"/>
    </source>
</evidence>
<comment type="subcellular location">
    <subcellularLocation>
        <location evidence="1">Membrane</location>
        <topology evidence="1">Single-pass membrane protein</topology>
    </subcellularLocation>
</comment>
<dbReference type="Proteomes" id="UP001141806">
    <property type="component" value="Unassembled WGS sequence"/>
</dbReference>
<feature type="domain" description="Leucine-rich repeat-containing N-terminal plant-type" evidence="7">
    <location>
        <begin position="374"/>
        <end position="403"/>
    </location>
</feature>
<feature type="chain" id="PRO_5040282442" evidence="6">
    <location>
        <begin position="21"/>
        <end position="508"/>
    </location>
</feature>
<dbReference type="AlphaFoldDB" id="A0A9Q0GXD8"/>